<evidence type="ECO:0000313" key="1">
    <source>
        <dbReference type="EMBL" id="MCD8473172.1"/>
    </source>
</evidence>
<name>A0ABS8TST7_9GAMM</name>
<dbReference type="RefSeq" id="WP_114867066.1">
    <property type="nucleotide sequence ID" value="NZ_CP053627.1"/>
</dbReference>
<accession>A0ABS8TST7</accession>
<protein>
    <submittedName>
        <fullName evidence="1">Uncharacterized protein</fullName>
    </submittedName>
</protein>
<keyword evidence="2" id="KW-1185">Reference proteome</keyword>
<reference evidence="1" key="1">
    <citation type="submission" date="2021-11" db="EMBL/GenBank/DDBJ databases">
        <title>Genome sequence of Xylella taiwanensis PLS432.</title>
        <authorList>
            <person name="Weng L.-W."/>
            <person name="Su C.-C."/>
            <person name="Tsai C.-W."/>
            <person name="Kuo C.-H."/>
        </authorList>
    </citation>
    <scope>NUCLEOTIDE SEQUENCE</scope>
    <source>
        <strain evidence="1">PLS432</strain>
    </source>
</reference>
<sequence length="83" mass="9680">MNRIYERNDTQLLVLDIVFNRTLDSTTTFEIQLDNVLRVNIATECYFISMSHFKKFNIQTYSANTASIRHIGHSRFDAGYVIS</sequence>
<proteinExistence type="predicted"/>
<dbReference type="GeneID" id="68900059"/>
<dbReference type="Proteomes" id="UP001430701">
    <property type="component" value="Unassembled WGS sequence"/>
</dbReference>
<gene>
    <name evidence="1" type="ORF">LPH55_06810</name>
</gene>
<evidence type="ECO:0000313" key="2">
    <source>
        <dbReference type="Proteomes" id="UP001430701"/>
    </source>
</evidence>
<dbReference type="EMBL" id="JAJPPU010000002">
    <property type="protein sequence ID" value="MCD8473172.1"/>
    <property type="molecule type" value="Genomic_DNA"/>
</dbReference>
<organism evidence="1 2">
    <name type="scientific">Xylella taiwanensis</name>
    <dbReference type="NCBI Taxonomy" id="1444770"/>
    <lineage>
        <taxon>Bacteria</taxon>
        <taxon>Pseudomonadati</taxon>
        <taxon>Pseudomonadota</taxon>
        <taxon>Gammaproteobacteria</taxon>
        <taxon>Lysobacterales</taxon>
        <taxon>Lysobacteraceae</taxon>
        <taxon>Xylella</taxon>
    </lineage>
</organism>
<comment type="caution">
    <text evidence="1">The sequence shown here is derived from an EMBL/GenBank/DDBJ whole genome shotgun (WGS) entry which is preliminary data.</text>
</comment>